<name>A0AAN6F2Q3_9PEZI</name>
<dbReference type="GO" id="GO:0006401">
    <property type="term" value="P:RNA catabolic process"/>
    <property type="evidence" value="ECO:0007669"/>
    <property type="project" value="InterPro"/>
</dbReference>
<evidence type="ECO:0000313" key="2">
    <source>
        <dbReference type="EMBL" id="KAK0301617.1"/>
    </source>
</evidence>
<dbReference type="GO" id="GO:0032299">
    <property type="term" value="C:ribonuclease H2 complex"/>
    <property type="evidence" value="ECO:0007669"/>
    <property type="project" value="InterPro"/>
</dbReference>
<dbReference type="Pfam" id="PF08615">
    <property type="entry name" value="RNase_H2_suC"/>
    <property type="match status" value="1"/>
</dbReference>
<evidence type="ECO:0000256" key="1">
    <source>
        <dbReference type="SAM" id="MobiDB-lite"/>
    </source>
</evidence>
<dbReference type="EMBL" id="JASUXU010000337">
    <property type="protein sequence ID" value="KAK0301617.1"/>
    <property type="molecule type" value="Genomic_DNA"/>
</dbReference>
<feature type="region of interest" description="Disordered" evidence="1">
    <location>
        <begin position="166"/>
        <end position="186"/>
    </location>
</feature>
<reference evidence="2" key="1">
    <citation type="submission" date="2021-12" db="EMBL/GenBank/DDBJ databases">
        <title>Black yeast isolated from Biological Soil Crust.</title>
        <authorList>
            <person name="Kurbessoian T."/>
        </authorList>
    </citation>
    <scope>NUCLEOTIDE SEQUENCE</scope>
    <source>
        <strain evidence="2">CCFEE 5208</strain>
    </source>
</reference>
<dbReference type="PANTHER" id="PTHR47204">
    <property type="entry name" value="OS02G0168900 PROTEIN"/>
    <property type="match status" value="1"/>
</dbReference>
<feature type="compositionally biased region" description="Acidic residues" evidence="1">
    <location>
        <begin position="97"/>
        <end position="114"/>
    </location>
</feature>
<gene>
    <name evidence="2" type="ORF">LTR82_018210</name>
</gene>
<dbReference type="Proteomes" id="UP001168146">
    <property type="component" value="Unassembled WGS sequence"/>
</dbReference>
<dbReference type="InterPro" id="IPR013924">
    <property type="entry name" value="RNase_H2_suC"/>
</dbReference>
<sequence>MLSLQTARAPHTLTPNIFPCTIHHNGPLKITKRYWNPQPSSDDKQTSTAYLRGRKLRGRVVKVPKGYRGYLLQKTEKDATALASSVTGQGAERAGLVEDDGDGSECGDEEEDGGEEVKVMEQKAVFDEMTVWGHEVLPDGGDEYVKGVEEWIAFAEAVGGVSHRITDSEEASSVPVRDRVETSQST</sequence>
<protein>
    <submittedName>
        <fullName evidence="2">Uncharacterized protein</fullName>
    </submittedName>
</protein>
<comment type="caution">
    <text evidence="2">The sequence shown here is derived from an EMBL/GenBank/DDBJ whole genome shotgun (WGS) entry which is preliminary data.</text>
</comment>
<dbReference type="AlphaFoldDB" id="A0AAN6F2Q3"/>
<dbReference type="PANTHER" id="PTHR47204:SF1">
    <property type="entry name" value="RIBONUCLEASE H2 SUBUNIT C"/>
    <property type="match status" value="1"/>
</dbReference>
<feature type="compositionally biased region" description="Basic and acidic residues" evidence="1">
    <location>
        <begin position="176"/>
        <end position="186"/>
    </location>
</feature>
<accession>A0AAN6F2Q3</accession>
<feature type="region of interest" description="Disordered" evidence="1">
    <location>
        <begin position="85"/>
        <end position="116"/>
    </location>
</feature>
<organism evidence="2 3">
    <name type="scientific">Friedmanniomyces endolithicus</name>
    <dbReference type="NCBI Taxonomy" id="329885"/>
    <lineage>
        <taxon>Eukaryota</taxon>
        <taxon>Fungi</taxon>
        <taxon>Dikarya</taxon>
        <taxon>Ascomycota</taxon>
        <taxon>Pezizomycotina</taxon>
        <taxon>Dothideomycetes</taxon>
        <taxon>Dothideomycetidae</taxon>
        <taxon>Mycosphaerellales</taxon>
        <taxon>Teratosphaeriaceae</taxon>
        <taxon>Friedmanniomyces</taxon>
    </lineage>
</organism>
<evidence type="ECO:0000313" key="3">
    <source>
        <dbReference type="Proteomes" id="UP001168146"/>
    </source>
</evidence>
<dbReference type="Gene3D" id="2.40.128.680">
    <property type="match status" value="1"/>
</dbReference>
<proteinExistence type="predicted"/>
<dbReference type="CDD" id="cd09271">
    <property type="entry name" value="RNase_H2-C"/>
    <property type="match status" value="1"/>
</dbReference>